<dbReference type="PATRIC" id="fig|660596.6.peg.3027"/>
<gene>
    <name evidence="1" type="ORF">CKS_3663</name>
</gene>
<evidence type="ECO:0000313" key="1">
    <source>
        <dbReference type="EMBL" id="EHT99722.1"/>
    </source>
</evidence>
<dbReference type="AlphaFoldDB" id="H3RFT0"/>
<reference evidence="1 2" key="1">
    <citation type="journal article" date="2012" name="Mol. Microbiol.">
        <title>The genetic and structural basis of two distinct terminal side branch residues in stewartan and amylovoran exopolysaccharides and their potential role in host adaptation.</title>
        <authorList>
            <person name="Wang X."/>
            <person name="Yang F."/>
            <person name="von Bodman S.B."/>
        </authorList>
    </citation>
    <scope>NUCLEOTIDE SEQUENCE [LARGE SCALE GENOMIC DNA]</scope>
    <source>
        <strain evidence="1 2">DC283</strain>
    </source>
</reference>
<organism evidence="1 2">
    <name type="scientific">Pantoea stewartii subsp. stewartii DC283</name>
    <dbReference type="NCBI Taxonomy" id="660596"/>
    <lineage>
        <taxon>Bacteria</taxon>
        <taxon>Pseudomonadati</taxon>
        <taxon>Pseudomonadota</taxon>
        <taxon>Gammaproteobacteria</taxon>
        <taxon>Enterobacterales</taxon>
        <taxon>Erwiniaceae</taxon>
        <taxon>Pantoea</taxon>
    </lineage>
</organism>
<dbReference type="Proteomes" id="UP000005050">
    <property type="component" value="Unassembled WGS sequence"/>
</dbReference>
<proteinExistence type="predicted"/>
<sequence length="36" mass="3990">MIHAINKANAPQNAAEALRQWLTGYLLAQQLVKSPE</sequence>
<dbReference type="EMBL" id="AHIE01000022">
    <property type="protein sequence ID" value="EHT99722.1"/>
    <property type="molecule type" value="Genomic_DNA"/>
</dbReference>
<comment type="caution">
    <text evidence="1">The sequence shown here is derived from an EMBL/GenBank/DDBJ whole genome shotgun (WGS) entry which is preliminary data.</text>
</comment>
<protein>
    <submittedName>
        <fullName evidence="1">Uncharacterized protein</fullName>
    </submittedName>
</protein>
<accession>H3RFT0</accession>
<name>H3RFT0_PANSE</name>
<evidence type="ECO:0000313" key="2">
    <source>
        <dbReference type="Proteomes" id="UP000005050"/>
    </source>
</evidence>